<dbReference type="InterPro" id="IPR009609">
    <property type="entry name" value="Phosphonate_metab_PhnG"/>
</dbReference>
<comment type="caution">
    <text evidence="1">The sequence shown here is derived from an EMBL/GenBank/DDBJ whole genome shotgun (WGS) entry which is preliminary data.</text>
</comment>
<evidence type="ECO:0000313" key="1">
    <source>
        <dbReference type="EMBL" id="MBT2990573.1"/>
    </source>
</evidence>
<dbReference type="GO" id="GO:0016829">
    <property type="term" value="F:lyase activity"/>
    <property type="evidence" value="ECO:0007669"/>
    <property type="project" value="UniProtKB-KW"/>
</dbReference>
<dbReference type="Proteomes" id="UP000770889">
    <property type="component" value="Unassembled WGS sequence"/>
</dbReference>
<dbReference type="GO" id="GO:0015716">
    <property type="term" value="P:organic phosphonate transport"/>
    <property type="evidence" value="ECO:0007669"/>
    <property type="project" value="InterPro"/>
</dbReference>
<dbReference type="GO" id="GO:0019634">
    <property type="term" value="P:organic phosphonate metabolic process"/>
    <property type="evidence" value="ECO:0007669"/>
    <property type="project" value="InterPro"/>
</dbReference>
<dbReference type="AlphaFoldDB" id="A0A944QU18"/>
<dbReference type="NCBIfam" id="TIGR03293">
    <property type="entry name" value="PhnG_redo"/>
    <property type="match status" value="1"/>
</dbReference>
<accession>A0A944QU18</accession>
<reference evidence="1 2" key="1">
    <citation type="submission" date="2021-05" db="EMBL/GenBank/DDBJ databases">
        <title>Genetic and Functional Diversity in Clade A Lucinid endosymbionts from the Bahamas.</title>
        <authorList>
            <person name="Giani N.M."/>
            <person name="Engel A.S."/>
            <person name="Campbell B.J."/>
        </authorList>
    </citation>
    <scope>NUCLEOTIDE SEQUENCE [LARGE SCALE GENOMIC DNA]</scope>
    <source>
        <strain evidence="1">LUC16012Gg_MoonRockCtena</strain>
    </source>
</reference>
<keyword evidence="1" id="KW-0456">Lyase</keyword>
<evidence type="ECO:0000313" key="2">
    <source>
        <dbReference type="Proteomes" id="UP000770889"/>
    </source>
</evidence>
<protein>
    <submittedName>
        <fullName evidence="1">Phosphonate C-P lyase system protein PhnG</fullName>
    </submittedName>
</protein>
<gene>
    <name evidence="1" type="primary">phnG</name>
    <name evidence="1" type="ORF">KME65_16575</name>
</gene>
<dbReference type="EMBL" id="JAHHGM010000018">
    <property type="protein sequence ID" value="MBT2990573.1"/>
    <property type="molecule type" value="Genomic_DNA"/>
</dbReference>
<proteinExistence type="predicted"/>
<dbReference type="Pfam" id="PF06754">
    <property type="entry name" value="PhnG"/>
    <property type="match status" value="1"/>
</dbReference>
<sequence length="154" mass="17104">MSRLPREQWVSALSAVPEQSLARLAESFPRSWKVTPKALPQSGLGMLKLRETTLGDAFYLGEFPLATCWLRVTTEQGESAEGCALVMDDRVERAERMALCDAVLAAQLPGWEKVAALIEEGIELRAQRSRERKAILARTRVDFSLLDDVGDEDA</sequence>
<organism evidence="1 2">
    <name type="scientific">Candidatus Thiodiazotropha taylori</name>
    <dbReference type="NCBI Taxonomy" id="2792791"/>
    <lineage>
        <taxon>Bacteria</taxon>
        <taxon>Pseudomonadati</taxon>
        <taxon>Pseudomonadota</taxon>
        <taxon>Gammaproteobacteria</taxon>
        <taxon>Chromatiales</taxon>
        <taxon>Sedimenticolaceae</taxon>
        <taxon>Candidatus Thiodiazotropha</taxon>
    </lineage>
</organism>
<name>A0A944QU18_9GAMM</name>